<proteinExistence type="inferred from homology"/>
<dbReference type="Pfam" id="PF00266">
    <property type="entry name" value="Aminotran_5"/>
    <property type="match status" value="1"/>
</dbReference>
<evidence type="ECO:0000256" key="9">
    <source>
        <dbReference type="PIRSR" id="PIRSR000524-1"/>
    </source>
</evidence>
<accession>A0A517ZKX1</accession>
<name>A0A517ZKX1_9PLAN</name>
<dbReference type="InterPro" id="IPR024169">
    <property type="entry name" value="SP_NH2Trfase/AEP_transaminase"/>
</dbReference>
<reference evidence="12 13" key="1">
    <citation type="submission" date="2019-02" db="EMBL/GenBank/DDBJ databases">
        <title>Deep-cultivation of Planctomycetes and their phenomic and genomic characterization uncovers novel biology.</title>
        <authorList>
            <person name="Wiegand S."/>
            <person name="Jogler M."/>
            <person name="Boedeker C."/>
            <person name="Pinto D."/>
            <person name="Vollmers J."/>
            <person name="Rivas-Marin E."/>
            <person name="Kohn T."/>
            <person name="Peeters S.H."/>
            <person name="Heuer A."/>
            <person name="Rast P."/>
            <person name="Oberbeckmann S."/>
            <person name="Bunk B."/>
            <person name="Jeske O."/>
            <person name="Meyerdierks A."/>
            <person name="Storesund J.E."/>
            <person name="Kallscheuer N."/>
            <person name="Luecker S."/>
            <person name="Lage O.M."/>
            <person name="Pohl T."/>
            <person name="Merkel B.J."/>
            <person name="Hornburger P."/>
            <person name="Mueller R.-W."/>
            <person name="Bruemmer F."/>
            <person name="Labrenz M."/>
            <person name="Spormann A.M."/>
            <person name="Op den Camp H."/>
            <person name="Overmann J."/>
            <person name="Amann R."/>
            <person name="Jetten M.S.M."/>
            <person name="Mascher T."/>
            <person name="Medema M.H."/>
            <person name="Devos D.P."/>
            <person name="Kaster A.-K."/>
            <person name="Ovreas L."/>
            <person name="Rohde M."/>
            <person name="Galperin M.Y."/>
            <person name="Jogler C."/>
        </authorList>
    </citation>
    <scope>NUCLEOTIDE SEQUENCE [LARGE SCALE GENOMIC DNA]</scope>
    <source>
        <strain evidence="12 13">Mal52</strain>
    </source>
</reference>
<dbReference type="AlphaFoldDB" id="A0A517ZKX1"/>
<comment type="catalytic activity">
    <reaction evidence="7">
        <text>(2-aminoethyl)phosphonate + pyruvate = phosphonoacetaldehyde + L-alanine</text>
        <dbReference type="Rhea" id="RHEA:17021"/>
        <dbReference type="ChEBI" id="CHEBI:15361"/>
        <dbReference type="ChEBI" id="CHEBI:57418"/>
        <dbReference type="ChEBI" id="CHEBI:57972"/>
        <dbReference type="ChEBI" id="CHEBI:58383"/>
        <dbReference type="EC" id="2.6.1.37"/>
    </reaction>
</comment>
<dbReference type="Proteomes" id="UP000319383">
    <property type="component" value="Chromosome"/>
</dbReference>
<evidence type="ECO:0000256" key="10">
    <source>
        <dbReference type="PIRSR" id="PIRSR000524-50"/>
    </source>
</evidence>
<dbReference type="NCBIfam" id="NF010006">
    <property type="entry name" value="PRK13479.1"/>
    <property type="match status" value="1"/>
</dbReference>
<protein>
    <recommendedName>
        <fullName evidence="6 8">2-aminoethylphosphonate--pyruvate transaminase</fullName>
        <ecNumber evidence="6 8">2.6.1.37</ecNumber>
    </recommendedName>
</protein>
<dbReference type="GO" id="GO:0019700">
    <property type="term" value="P:organic phosphonate catabolic process"/>
    <property type="evidence" value="ECO:0007669"/>
    <property type="project" value="UniProtKB-UniRule"/>
</dbReference>
<evidence type="ECO:0000256" key="4">
    <source>
        <dbReference type="ARBA" id="ARBA00022898"/>
    </source>
</evidence>
<evidence type="ECO:0000259" key="11">
    <source>
        <dbReference type="Pfam" id="PF00266"/>
    </source>
</evidence>
<dbReference type="InterPro" id="IPR015422">
    <property type="entry name" value="PyrdxlP-dep_Trfase_small"/>
</dbReference>
<dbReference type="GO" id="GO:0047304">
    <property type="term" value="F:2-aminoethylphosphonate-pyruvate transaminase activity"/>
    <property type="evidence" value="ECO:0007669"/>
    <property type="project" value="UniProtKB-UniRule"/>
</dbReference>
<evidence type="ECO:0000256" key="1">
    <source>
        <dbReference type="ARBA" id="ARBA00001933"/>
    </source>
</evidence>
<dbReference type="NCBIfam" id="TIGR03301">
    <property type="entry name" value="PhnW-AepZ"/>
    <property type="match status" value="1"/>
</dbReference>
<dbReference type="InterPro" id="IPR015424">
    <property type="entry name" value="PyrdxlP-dep_Trfase"/>
</dbReference>
<comment type="cofactor">
    <cofactor evidence="1 10">
        <name>pyridoxal 5'-phosphate</name>
        <dbReference type="ChEBI" id="CHEBI:597326"/>
    </cofactor>
</comment>
<dbReference type="PIRSF" id="PIRSF000524">
    <property type="entry name" value="SPT"/>
    <property type="match status" value="1"/>
</dbReference>
<dbReference type="InterPro" id="IPR012703">
    <property type="entry name" value="NH2EtPonate_pyrv_transaminase"/>
</dbReference>
<dbReference type="KEGG" id="sdyn:Mal52_16160"/>
<dbReference type="NCBIfam" id="TIGR02326">
    <property type="entry name" value="transamin_PhnW"/>
    <property type="match status" value="1"/>
</dbReference>
<gene>
    <name evidence="12" type="primary">phnW</name>
    <name evidence="12" type="ORF">Mal52_16160</name>
</gene>
<feature type="binding site" evidence="9">
    <location>
        <position position="345"/>
    </location>
    <ligand>
        <name>substrate</name>
    </ligand>
</feature>
<feature type="modified residue" description="N6-(pyridoxal phosphate)lysine" evidence="10">
    <location>
        <position position="200"/>
    </location>
</feature>
<evidence type="ECO:0000256" key="3">
    <source>
        <dbReference type="ARBA" id="ARBA00022679"/>
    </source>
</evidence>
<dbReference type="Gene3D" id="3.40.640.10">
    <property type="entry name" value="Type I PLP-dependent aspartate aminotransferase-like (Major domain)"/>
    <property type="match status" value="1"/>
</dbReference>
<evidence type="ECO:0000256" key="7">
    <source>
        <dbReference type="ARBA" id="ARBA00049460"/>
    </source>
</evidence>
<evidence type="ECO:0000256" key="6">
    <source>
        <dbReference type="ARBA" id="ARBA00044521"/>
    </source>
</evidence>
<sequence length="381" mass="41517">MNSTPTSPPDKVLFTPGPLSTSPTVKQAMLRDVGSWDQEFIDIVQRIRSQLLTLAGVSKAAGYEAVPLQGSGSFGVEAAIGCGVPPGGKMLSLVNGAYGERIVKMAQHLKIDQVVLRTEEHEIPDVEKLRQTLADDAEITNVIVVHCETTTGIVNPIEEIGNVVAAAGRIYTVDAMSSFGALPIDLPACHIDYLISSANKCLQGVPGFSFVLARRAVLEASEGHARSLCLDLLDQWQAFETHGRFRYSPPTHSFLALEQALVELEAEGGMAGRAARYEENRRTLIAGMRRLGFREYLQPEQQSCIISTFHYPADPKFNFNTFYNVLKERGSIIYPGKLGDVDCFRIGTIGHMFPADVENLLAAIEDAIGVMELDMTMVAAC</sequence>
<evidence type="ECO:0000256" key="5">
    <source>
        <dbReference type="ARBA" id="ARBA00023317"/>
    </source>
</evidence>
<dbReference type="PANTHER" id="PTHR42778:SF1">
    <property type="entry name" value="2-AMINOETHYLPHOSPHONATE--PYRUVATE TRANSAMINASE"/>
    <property type="match status" value="1"/>
</dbReference>
<feature type="domain" description="Aminotransferase class V" evidence="11">
    <location>
        <begin position="28"/>
        <end position="309"/>
    </location>
</feature>
<dbReference type="EC" id="2.6.1.37" evidence="6 8"/>
<dbReference type="InterPro" id="IPR015421">
    <property type="entry name" value="PyrdxlP-dep_Trfase_major"/>
</dbReference>
<dbReference type="HAMAP" id="MF_01376">
    <property type="entry name" value="PhnW_aminotrans_5"/>
    <property type="match status" value="1"/>
</dbReference>
<evidence type="ECO:0000313" key="12">
    <source>
        <dbReference type="EMBL" id="QDU43144.1"/>
    </source>
</evidence>
<keyword evidence="13" id="KW-1185">Reference proteome</keyword>
<evidence type="ECO:0000256" key="2">
    <source>
        <dbReference type="ARBA" id="ARBA00022576"/>
    </source>
</evidence>
<dbReference type="RefSeq" id="WP_145375230.1">
    <property type="nucleotide sequence ID" value="NZ_CP036276.1"/>
</dbReference>
<dbReference type="SUPFAM" id="SSF53383">
    <property type="entry name" value="PLP-dependent transferases"/>
    <property type="match status" value="1"/>
</dbReference>
<keyword evidence="2 12" id="KW-0032">Aminotransferase</keyword>
<dbReference type="EMBL" id="CP036276">
    <property type="protein sequence ID" value="QDU43144.1"/>
    <property type="molecule type" value="Genomic_DNA"/>
</dbReference>
<dbReference type="InterPro" id="IPR000192">
    <property type="entry name" value="Aminotrans_V_dom"/>
</dbReference>
<dbReference type="PANTHER" id="PTHR42778">
    <property type="entry name" value="2-AMINOETHYLPHOSPHONATE--PYRUVATE TRANSAMINASE"/>
    <property type="match status" value="1"/>
</dbReference>
<evidence type="ECO:0000256" key="8">
    <source>
        <dbReference type="NCBIfam" id="TIGR02326"/>
    </source>
</evidence>
<keyword evidence="3 12" id="KW-0808">Transferase</keyword>
<keyword evidence="5 12" id="KW-0670">Pyruvate</keyword>
<keyword evidence="4 10" id="KW-0663">Pyridoxal phosphate</keyword>
<evidence type="ECO:0000313" key="13">
    <source>
        <dbReference type="Proteomes" id="UP000319383"/>
    </source>
</evidence>
<dbReference type="Gene3D" id="3.90.1150.10">
    <property type="entry name" value="Aspartate Aminotransferase, domain 1"/>
    <property type="match status" value="1"/>
</dbReference>
<organism evidence="12 13">
    <name type="scientific">Symmachiella dynata</name>
    <dbReference type="NCBI Taxonomy" id="2527995"/>
    <lineage>
        <taxon>Bacteria</taxon>
        <taxon>Pseudomonadati</taxon>
        <taxon>Planctomycetota</taxon>
        <taxon>Planctomycetia</taxon>
        <taxon>Planctomycetales</taxon>
        <taxon>Planctomycetaceae</taxon>
        <taxon>Symmachiella</taxon>
    </lineage>
</organism>